<reference evidence="1 2" key="1">
    <citation type="submission" date="2016-10" db="EMBL/GenBank/DDBJ databases">
        <authorList>
            <person name="de Groot N.N."/>
        </authorList>
    </citation>
    <scope>NUCLEOTIDE SEQUENCE [LARGE SCALE GENOMIC DNA]</scope>
    <source>
        <strain evidence="1 2">CGMCC 1.11156</strain>
    </source>
</reference>
<proteinExistence type="predicted"/>
<organism evidence="1 2">
    <name type="scientific">Nocardioides psychrotolerans</name>
    <dbReference type="NCBI Taxonomy" id="1005945"/>
    <lineage>
        <taxon>Bacteria</taxon>
        <taxon>Bacillati</taxon>
        <taxon>Actinomycetota</taxon>
        <taxon>Actinomycetes</taxon>
        <taxon>Propionibacteriales</taxon>
        <taxon>Nocardioidaceae</taxon>
        <taxon>Nocardioides</taxon>
    </lineage>
</organism>
<dbReference type="RefSeq" id="WP_091110831.1">
    <property type="nucleotide sequence ID" value="NZ_BKAF01000020.1"/>
</dbReference>
<dbReference type="OrthoDB" id="3788232at2"/>
<evidence type="ECO:0000313" key="1">
    <source>
        <dbReference type="EMBL" id="SFH89502.1"/>
    </source>
</evidence>
<accession>A0A1I3DS21</accession>
<name>A0A1I3DS21_9ACTN</name>
<gene>
    <name evidence="1" type="ORF">SAMN05216561_10359</name>
</gene>
<keyword evidence="2" id="KW-1185">Reference proteome</keyword>
<dbReference type="AlphaFoldDB" id="A0A1I3DS21"/>
<sequence length="60" mass="6511">MFAHTCTACSTRYLIFPSQVTGIRNSDEGITLDFLCWCDAPQSQLTGKAAGLRSRETVAA</sequence>
<protein>
    <submittedName>
        <fullName evidence="1">Uncharacterized protein</fullName>
    </submittedName>
</protein>
<evidence type="ECO:0000313" key="2">
    <source>
        <dbReference type="Proteomes" id="UP000198649"/>
    </source>
</evidence>
<dbReference type="EMBL" id="FOQG01000003">
    <property type="protein sequence ID" value="SFH89502.1"/>
    <property type="molecule type" value="Genomic_DNA"/>
</dbReference>
<dbReference type="Proteomes" id="UP000198649">
    <property type="component" value="Unassembled WGS sequence"/>
</dbReference>